<accession>A0A521BHC9</accession>
<dbReference type="PANTHER" id="PTHR10900">
    <property type="entry name" value="PERIOSTIN-RELATED"/>
    <property type="match status" value="1"/>
</dbReference>
<evidence type="ECO:0000256" key="1">
    <source>
        <dbReference type="SAM" id="SignalP"/>
    </source>
</evidence>
<evidence type="ECO:0000313" key="4">
    <source>
        <dbReference type="Proteomes" id="UP000317593"/>
    </source>
</evidence>
<feature type="signal peptide" evidence="1">
    <location>
        <begin position="1"/>
        <end position="33"/>
    </location>
</feature>
<reference evidence="3 4" key="1">
    <citation type="submission" date="2017-05" db="EMBL/GenBank/DDBJ databases">
        <authorList>
            <person name="Varghese N."/>
            <person name="Submissions S."/>
        </authorList>
    </citation>
    <scope>NUCLEOTIDE SEQUENCE [LARGE SCALE GENOMIC DNA]</scope>
    <source>
        <strain evidence="3 4">DSM 21194</strain>
    </source>
</reference>
<dbReference type="GO" id="GO:0005615">
    <property type="term" value="C:extracellular space"/>
    <property type="evidence" value="ECO:0007669"/>
    <property type="project" value="TreeGrafter"/>
</dbReference>
<organism evidence="3 4">
    <name type="scientific">Fodinibius sediminis</name>
    <dbReference type="NCBI Taxonomy" id="1214077"/>
    <lineage>
        <taxon>Bacteria</taxon>
        <taxon>Pseudomonadati</taxon>
        <taxon>Balneolota</taxon>
        <taxon>Balneolia</taxon>
        <taxon>Balneolales</taxon>
        <taxon>Balneolaceae</taxon>
        <taxon>Fodinibius</taxon>
    </lineage>
</organism>
<feature type="chain" id="PRO_5022025181" evidence="1">
    <location>
        <begin position="34"/>
        <end position="312"/>
    </location>
</feature>
<dbReference type="OrthoDB" id="9800666at2"/>
<sequence length="312" mass="32101">MDTLIYNPSKKSIAFWRNGLIALLALVMLQACDDDDGPTNPPDTTGNIAEVASSDDNFSTLVSALTDAGLVATLEGDGPFTVFAPTNDAFAKLPDGLLASLSNEQLVEILSYHVVGAEIASGDLQSEQTVEALAGGELFVTANGGVTVNDAASVITADVEASNGIIHAIDTVLLPDSYQTVVGIIAKRYGLQALENAVVQAELAGTLSGDGPFTVFAPSDAAFENVDLSGLSQEELKAILTYHVLPQEVLSADVQSGTVETVNGATIDIQVDSNGGVTLTDQAGNTSSVTTVDLQGTNGVVHIIDGVLLPAE</sequence>
<dbReference type="PANTHER" id="PTHR10900:SF77">
    <property type="entry name" value="FI19380P1"/>
    <property type="match status" value="1"/>
</dbReference>
<dbReference type="PROSITE" id="PS50213">
    <property type="entry name" value="FAS1"/>
    <property type="match status" value="2"/>
</dbReference>
<name>A0A521BHC9_9BACT</name>
<dbReference type="Proteomes" id="UP000317593">
    <property type="component" value="Unassembled WGS sequence"/>
</dbReference>
<dbReference type="SUPFAM" id="SSF82153">
    <property type="entry name" value="FAS1 domain"/>
    <property type="match status" value="2"/>
</dbReference>
<dbReference type="EMBL" id="FXTH01000003">
    <property type="protein sequence ID" value="SMO46439.1"/>
    <property type="molecule type" value="Genomic_DNA"/>
</dbReference>
<dbReference type="Pfam" id="PF02469">
    <property type="entry name" value="Fasciclin"/>
    <property type="match status" value="2"/>
</dbReference>
<evidence type="ECO:0000313" key="3">
    <source>
        <dbReference type="EMBL" id="SMO46439.1"/>
    </source>
</evidence>
<protein>
    <submittedName>
        <fullName evidence="3">Uncaracterized surface protein containing fasciclin (FAS1) repeats</fullName>
    </submittedName>
</protein>
<feature type="domain" description="FAS1" evidence="2">
    <location>
        <begin position="45"/>
        <end position="173"/>
    </location>
</feature>
<dbReference type="RefSeq" id="WP_142713340.1">
    <property type="nucleotide sequence ID" value="NZ_FXTH01000003.1"/>
</dbReference>
<proteinExistence type="predicted"/>
<dbReference type="SMART" id="SM00554">
    <property type="entry name" value="FAS1"/>
    <property type="match status" value="2"/>
</dbReference>
<evidence type="ECO:0000259" key="2">
    <source>
        <dbReference type="PROSITE" id="PS50213"/>
    </source>
</evidence>
<dbReference type="Gene3D" id="2.30.180.10">
    <property type="entry name" value="FAS1 domain"/>
    <property type="match status" value="2"/>
</dbReference>
<dbReference type="InterPro" id="IPR000782">
    <property type="entry name" value="FAS1_domain"/>
</dbReference>
<keyword evidence="1" id="KW-0732">Signal</keyword>
<feature type="domain" description="FAS1" evidence="2">
    <location>
        <begin position="178"/>
        <end position="308"/>
    </location>
</feature>
<gene>
    <name evidence="3" type="ORF">SAMN06265218_103111</name>
</gene>
<dbReference type="FunFam" id="2.30.180.10:FF:000032">
    <property type="entry name" value="Fasciclin domain-containing protein, putative"/>
    <property type="match status" value="2"/>
</dbReference>
<dbReference type="InterPro" id="IPR036378">
    <property type="entry name" value="FAS1_dom_sf"/>
</dbReference>
<keyword evidence="4" id="KW-1185">Reference proteome</keyword>
<dbReference type="InterPro" id="IPR050904">
    <property type="entry name" value="Adhesion/Biosynth-related"/>
</dbReference>
<dbReference type="AlphaFoldDB" id="A0A521BHC9"/>